<evidence type="ECO:0000256" key="7">
    <source>
        <dbReference type="ARBA" id="ARBA00023136"/>
    </source>
</evidence>
<comment type="similarity">
    <text evidence="3">Belongs to the BRI3 family.</text>
</comment>
<keyword evidence="7 13" id="KW-0472">Membrane</keyword>
<evidence type="ECO:0000256" key="12">
    <source>
        <dbReference type="SAM" id="MobiDB-lite"/>
    </source>
</evidence>
<feature type="compositionally biased region" description="Low complexity" evidence="12">
    <location>
        <begin position="188"/>
        <end position="199"/>
    </location>
</feature>
<organism evidence="14 15">
    <name type="scientific">Junco hyemalis</name>
    <name type="common">Dark-eyed junco</name>
    <dbReference type="NCBI Taxonomy" id="40217"/>
    <lineage>
        <taxon>Eukaryota</taxon>
        <taxon>Metazoa</taxon>
        <taxon>Chordata</taxon>
        <taxon>Craniata</taxon>
        <taxon>Vertebrata</taxon>
        <taxon>Euteleostomi</taxon>
        <taxon>Archelosauria</taxon>
        <taxon>Archosauria</taxon>
        <taxon>Dinosauria</taxon>
        <taxon>Saurischia</taxon>
        <taxon>Theropoda</taxon>
        <taxon>Coelurosauria</taxon>
        <taxon>Aves</taxon>
        <taxon>Neognathae</taxon>
        <taxon>Neoaves</taxon>
        <taxon>Telluraves</taxon>
        <taxon>Australaves</taxon>
        <taxon>Passeriformes</taxon>
        <taxon>Passerellidae</taxon>
        <taxon>Junco</taxon>
    </lineage>
</organism>
<name>A0A8C5IQQ9_JUNHY</name>
<evidence type="ECO:0000256" key="8">
    <source>
        <dbReference type="ARBA" id="ARBA00023228"/>
    </source>
</evidence>
<evidence type="ECO:0000256" key="13">
    <source>
        <dbReference type="SAM" id="Phobius"/>
    </source>
</evidence>
<evidence type="ECO:0000256" key="5">
    <source>
        <dbReference type="ARBA" id="ARBA00022692"/>
    </source>
</evidence>
<dbReference type="AlphaFoldDB" id="A0A8C5IQQ9"/>
<accession>A0A8C5IQQ9</accession>
<evidence type="ECO:0000256" key="6">
    <source>
        <dbReference type="ARBA" id="ARBA00022989"/>
    </source>
</evidence>
<dbReference type="Proteomes" id="UP000694408">
    <property type="component" value="Unplaced"/>
</dbReference>
<evidence type="ECO:0000313" key="15">
    <source>
        <dbReference type="Proteomes" id="UP000694408"/>
    </source>
</evidence>
<keyword evidence="8" id="KW-0458">Lysosome</keyword>
<dbReference type="GO" id="GO:0005765">
    <property type="term" value="C:lysosomal membrane"/>
    <property type="evidence" value="ECO:0007669"/>
    <property type="project" value="UniProtKB-SubCell"/>
</dbReference>
<dbReference type="PANTHER" id="PTHR13551:SF1">
    <property type="entry name" value="MEMBRANE PROTEIN BRI3"/>
    <property type="match status" value="1"/>
</dbReference>
<evidence type="ECO:0000256" key="3">
    <source>
        <dbReference type="ARBA" id="ARBA00008090"/>
    </source>
</evidence>
<dbReference type="OMA" id="KVPCAAR"/>
<feature type="region of interest" description="Disordered" evidence="12">
    <location>
        <begin position="89"/>
        <end position="199"/>
    </location>
</feature>
<feature type="region of interest" description="Disordered" evidence="12">
    <location>
        <begin position="1"/>
        <end position="77"/>
    </location>
</feature>
<dbReference type="Ensembl" id="ENSJHYT00000009157.1">
    <property type="protein sequence ID" value="ENSJHYP00000007516.1"/>
    <property type="gene ID" value="ENSJHYG00000005988.1"/>
</dbReference>
<evidence type="ECO:0000256" key="9">
    <source>
        <dbReference type="ARBA" id="ARBA00035284"/>
    </source>
</evidence>
<dbReference type="InterPro" id="IPR019317">
    <property type="entry name" value="BRI3"/>
</dbReference>
<protein>
    <recommendedName>
        <fullName evidence="9">Membrane protein BRI3</fullName>
    </recommendedName>
    <alternativeName>
        <fullName evidence="10">Brain protein I3</fullName>
    </alternativeName>
</protein>
<reference evidence="14" key="1">
    <citation type="submission" date="2025-08" db="UniProtKB">
        <authorList>
            <consortium name="Ensembl"/>
        </authorList>
    </citation>
    <scope>IDENTIFICATION</scope>
</reference>
<evidence type="ECO:0000313" key="14">
    <source>
        <dbReference type="Ensembl" id="ENSJHYP00000007516.1"/>
    </source>
</evidence>
<evidence type="ECO:0000256" key="2">
    <source>
        <dbReference type="ARBA" id="ARBA00004556"/>
    </source>
</evidence>
<dbReference type="GO" id="GO:0048471">
    <property type="term" value="C:perinuclear region of cytoplasm"/>
    <property type="evidence" value="ECO:0007669"/>
    <property type="project" value="UniProtKB-SubCell"/>
</dbReference>
<evidence type="ECO:0000256" key="4">
    <source>
        <dbReference type="ARBA" id="ARBA00022490"/>
    </source>
</evidence>
<reference evidence="14" key="2">
    <citation type="submission" date="2025-09" db="UniProtKB">
        <authorList>
            <consortium name="Ensembl"/>
        </authorList>
    </citation>
    <scope>IDENTIFICATION</scope>
</reference>
<feature type="compositionally biased region" description="Low complexity" evidence="12">
    <location>
        <begin position="115"/>
        <end position="124"/>
    </location>
</feature>
<feature type="transmembrane region" description="Helical" evidence="13">
    <location>
        <begin position="283"/>
        <end position="302"/>
    </location>
</feature>
<evidence type="ECO:0000256" key="11">
    <source>
        <dbReference type="ARBA" id="ARBA00046593"/>
    </source>
</evidence>
<comment type="subcellular location">
    <subcellularLocation>
        <location evidence="2">Cytoplasm</location>
        <location evidence="2">Perinuclear region</location>
    </subcellularLocation>
    <subcellularLocation>
        <location evidence="1">Lysosome membrane</location>
        <topology evidence="1">Multi-pass membrane protein</topology>
    </subcellularLocation>
</comment>
<keyword evidence="6 13" id="KW-1133">Transmembrane helix</keyword>
<dbReference type="PANTHER" id="PTHR13551">
    <property type="entry name" value="BRAIN PROTEIN I3"/>
    <property type="match status" value="1"/>
</dbReference>
<evidence type="ECO:0000256" key="10">
    <source>
        <dbReference type="ARBA" id="ARBA00035449"/>
    </source>
</evidence>
<keyword evidence="5 13" id="KW-0812">Transmembrane</keyword>
<keyword evidence="4" id="KW-0963">Cytoplasm</keyword>
<keyword evidence="15" id="KW-1185">Reference proteome</keyword>
<evidence type="ECO:0000256" key="1">
    <source>
        <dbReference type="ARBA" id="ARBA00004155"/>
    </source>
</evidence>
<feature type="compositionally biased region" description="Gly residues" evidence="12">
    <location>
        <begin position="13"/>
        <end position="22"/>
    </location>
</feature>
<proteinExistence type="inferred from homology"/>
<comment type="subunit">
    <text evidence="11">Interacts with BRI3BP. Interacts with MGAT1 and IFITM3.</text>
</comment>
<sequence>SGPGSPRSTGLGERTGGSGSGAERGLSGASGTAGCSRCPSAENPVPPARAACSRPRCPGHKAAGQSVPVRVPAGRGPFKAFKVPCAARRSRRAPLGERRHVGRGGLVTGRERSTGAAAPRAPLGRGRRRPLPPPRAPHAAAAAPELRRPRAGRGGRRAPGPAPLPGRPCGTRQRRPSMDSKPLLQERPPAYSPAAPGAPGYDYGHGNYGAIPAPQPGFQPPPPYSYPGAAAAPGYAVPPPTSQPNYSSTYTIIQQPATTTSVVVVGGCPACRVGVLEDTFTCLGVLCAIVFFPIGILFCLALRQRRCPNCGAAFG</sequence>
<dbReference type="Pfam" id="PF10164">
    <property type="entry name" value="BRI3"/>
    <property type="match status" value="1"/>
</dbReference>